<accession>A0A964WSH5</accession>
<evidence type="ECO:0000313" key="1">
    <source>
        <dbReference type="EMBL" id="MYZ46983.1"/>
    </source>
</evidence>
<reference evidence="1" key="1">
    <citation type="submission" date="2019-03" db="EMBL/GenBank/DDBJ databases">
        <title>Afifella sp. nov., isolated from activated sludge.</title>
        <authorList>
            <person name="Li Q."/>
            <person name="Liu Y."/>
        </authorList>
    </citation>
    <scope>NUCLEOTIDE SEQUENCE</scope>
    <source>
        <strain evidence="1">L72</strain>
    </source>
</reference>
<gene>
    <name evidence="1" type="ORF">E4O86_04565</name>
</gene>
<protein>
    <submittedName>
        <fullName evidence="1">Uncharacterized protein</fullName>
    </submittedName>
</protein>
<dbReference type="Proteomes" id="UP000773614">
    <property type="component" value="Unassembled WGS sequence"/>
</dbReference>
<comment type="caution">
    <text evidence="1">The sequence shown here is derived from an EMBL/GenBank/DDBJ whole genome shotgun (WGS) entry which is preliminary data.</text>
</comment>
<proteinExistence type="predicted"/>
<keyword evidence="2" id="KW-1185">Reference proteome</keyword>
<name>A0A964WSH5_9HYPH</name>
<sequence>MQVRDDHALRRERALTEALREVADELRLIDVADLVAFVRFERYANIADLVNSSVELLFKPGTLRFGAAAQVEIDWRAAPAVMLDLEFRHMGVTVLFNLELRGDETAVDIHYIAFAAPDPSPEANTRRLVAALGDARLAGS</sequence>
<evidence type="ECO:0000313" key="2">
    <source>
        <dbReference type="Proteomes" id="UP000773614"/>
    </source>
</evidence>
<dbReference type="AlphaFoldDB" id="A0A964WSH5"/>
<dbReference type="EMBL" id="SPKJ01000008">
    <property type="protein sequence ID" value="MYZ46983.1"/>
    <property type="molecule type" value="Genomic_DNA"/>
</dbReference>
<organism evidence="1 2">
    <name type="scientific">Propylenella binzhouense</name>
    <dbReference type="NCBI Taxonomy" id="2555902"/>
    <lineage>
        <taxon>Bacteria</taxon>
        <taxon>Pseudomonadati</taxon>
        <taxon>Pseudomonadota</taxon>
        <taxon>Alphaproteobacteria</taxon>
        <taxon>Hyphomicrobiales</taxon>
        <taxon>Propylenellaceae</taxon>
        <taxon>Propylenella</taxon>
    </lineage>
</organism>
<dbReference type="OrthoDB" id="7862614at2"/>